<feature type="signal peptide" evidence="5">
    <location>
        <begin position="1"/>
        <end position="24"/>
    </location>
</feature>
<proteinExistence type="inferred from homology"/>
<dbReference type="InterPro" id="IPR002491">
    <property type="entry name" value="ABC_transptr_periplasmic_BD"/>
</dbReference>
<keyword evidence="3" id="KW-0813">Transport</keyword>
<evidence type="ECO:0000256" key="1">
    <source>
        <dbReference type="ARBA" id="ARBA00004196"/>
    </source>
</evidence>
<dbReference type="Pfam" id="PF01497">
    <property type="entry name" value="Peripla_BP_2"/>
    <property type="match status" value="1"/>
</dbReference>
<dbReference type="InterPro" id="IPR051313">
    <property type="entry name" value="Bact_iron-sidero_bind"/>
</dbReference>
<evidence type="ECO:0000256" key="4">
    <source>
        <dbReference type="ARBA" id="ARBA00022729"/>
    </source>
</evidence>
<dbReference type="PANTHER" id="PTHR30532">
    <property type="entry name" value="IRON III DICITRATE-BINDING PERIPLASMIC PROTEIN"/>
    <property type="match status" value="1"/>
</dbReference>
<dbReference type="Proteomes" id="UP001266099">
    <property type="component" value="Unassembled WGS sequence"/>
</dbReference>
<dbReference type="Gene3D" id="3.40.50.1980">
    <property type="entry name" value="Nitrogenase molybdenum iron protein domain"/>
    <property type="match status" value="2"/>
</dbReference>
<comment type="caution">
    <text evidence="7">The sequence shown here is derived from an EMBL/GenBank/DDBJ whole genome shotgun (WGS) entry which is preliminary data.</text>
</comment>
<feature type="chain" id="PRO_5045685247" evidence="5">
    <location>
        <begin position="25"/>
        <end position="335"/>
    </location>
</feature>
<keyword evidence="8" id="KW-1185">Reference proteome</keyword>
<accession>A0ABU1T327</accession>
<evidence type="ECO:0000259" key="6">
    <source>
        <dbReference type="PROSITE" id="PS50983"/>
    </source>
</evidence>
<gene>
    <name evidence="7" type="ORF">J2S36_001332</name>
</gene>
<reference evidence="7 8" key="1">
    <citation type="submission" date="2023-07" db="EMBL/GenBank/DDBJ databases">
        <title>Sequencing the genomes of 1000 actinobacteria strains.</title>
        <authorList>
            <person name="Klenk H.-P."/>
        </authorList>
    </citation>
    <scope>NUCLEOTIDE SEQUENCE [LARGE SCALE GENOMIC DNA]</scope>
    <source>
        <strain evidence="7 8">DSM 15539</strain>
    </source>
</reference>
<keyword evidence="4 5" id="KW-0732">Signal</keyword>
<organism evidence="7 8">
    <name type="scientific">Arcanobacterium hippocoleae</name>
    <dbReference type="NCBI Taxonomy" id="149017"/>
    <lineage>
        <taxon>Bacteria</taxon>
        <taxon>Bacillati</taxon>
        <taxon>Actinomycetota</taxon>
        <taxon>Actinomycetes</taxon>
        <taxon>Actinomycetales</taxon>
        <taxon>Actinomycetaceae</taxon>
        <taxon>Arcanobacterium</taxon>
    </lineage>
</organism>
<protein>
    <submittedName>
        <fullName evidence="7">Iron complex transport system substrate-binding protein</fullName>
    </submittedName>
</protein>
<comment type="subcellular location">
    <subcellularLocation>
        <location evidence="1">Cell envelope</location>
    </subcellularLocation>
</comment>
<dbReference type="EMBL" id="JAVDUJ010000001">
    <property type="protein sequence ID" value="MDR6939789.1"/>
    <property type="molecule type" value="Genomic_DNA"/>
</dbReference>
<evidence type="ECO:0000313" key="8">
    <source>
        <dbReference type="Proteomes" id="UP001266099"/>
    </source>
</evidence>
<comment type="similarity">
    <text evidence="2">Belongs to the bacterial solute-binding protein 8 family.</text>
</comment>
<evidence type="ECO:0000256" key="2">
    <source>
        <dbReference type="ARBA" id="ARBA00008814"/>
    </source>
</evidence>
<evidence type="ECO:0000313" key="7">
    <source>
        <dbReference type="EMBL" id="MDR6939789.1"/>
    </source>
</evidence>
<evidence type="ECO:0000256" key="3">
    <source>
        <dbReference type="ARBA" id="ARBA00022448"/>
    </source>
</evidence>
<dbReference type="RefSeq" id="WP_309956747.1">
    <property type="nucleotide sequence ID" value="NZ_CP136414.1"/>
</dbReference>
<name>A0ABU1T327_9ACTO</name>
<evidence type="ECO:0000256" key="5">
    <source>
        <dbReference type="SAM" id="SignalP"/>
    </source>
</evidence>
<dbReference type="PROSITE" id="PS51257">
    <property type="entry name" value="PROKAR_LIPOPROTEIN"/>
    <property type="match status" value="1"/>
</dbReference>
<dbReference type="PROSITE" id="PS50983">
    <property type="entry name" value="FE_B12_PBP"/>
    <property type="match status" value="1"/>
</dbReference>
<feature type="domain" description="Fe/B12 periplasmic-binding" evidence="6">
    <location>
        <begin position="67"/>
        <end position="335"/>
    </location>
</feature>
<sequence length="335" mass="35923">MKSFAKLAASTLAAALFLSGCSTSTNTTKDAPAKDAKTAESKQEANTFPVKVKHSSGETEIKAEPKRIVVLDMGVLDTIDAIGAGDKVVGVPTKSVPTWLKDNEGIDYSKAENVGTLKEPDFEAIAKLKPDLVLIGGRTAKLYDEVAKNFPTVNIKADWNADTYVADVVNNVKVVGQALGKNEAAKAAAKKIDDAVAKYQNAAKDKGSAMVLMTNAGEVSMHGVKSRWAPIWSVFGFSELRDTNADEGHKGAKISFETIKELNPDYIFAVDRDAAVGKVDPGVTAEKVLDNEFVNATPAAKNKHITYLTPERWYIVMTGANNFLAMLDEVNAALK</sequence>
<dbReference type="PANTHER" id="PTHR30532:SF28">
    <property type="entry name" value="PETROBACTIN-BINDING PROTEIN YCLQ"/>
    <property type="match status" value="1"/>
</dbReference>
<dbReference type="SUPFAM" id="SSF53807">
    <property type="entry name" value="Helical backbone' metal receptor"/>
    <property type="match status" value="1"/>
</dbReference>